<organism evidence="3 4">
    <name type="scientific">Fulvivirga sediminis</name>
    <dbReference type="NCBI Taxonomy" id="2803949"/>
    <lineage>
        <taxon>Bacteria</taxon>
        <taxon>Pseudomonadati</taxon>
        <taxon>Bacteroidota</taxon>
        <taxon>Cytophagia</taxon>
        <taxon>Cytophagales</taxon>
        <taxon>Fulvivirgaceae</taxon>
        <taxon>Fulvivirga</taxon>
    </lineage>
</organism>
<protein>
    <submittedName>
        <fullName evidence="3">LytTR family transcriptional regulator</fullName>
    </submittedName>
</protein>
<keyword evidence="4" id="KW-1185">Reference proteome</keyword>
<keyword evidence="1" id="KW-0812">Transmembrane</keyword>
<keyword evidence="1" id="KW-1133">Transmembrane helix</keyword>
<feature type="transmembrane region" description="Helical" evidence="1">
    <location>
        <begin position="77"/>
        <end position="95"/>
    </location>
</feature>
<accession>A0A937FD47</accession>
<reference evidence="3" key="1">
    <citation type="submission" date="2021-01" db="EMBL/GenBank/DDBJ databases">
        <title>Fulvivirga kasyanovii gen. nov., sp nov., a novel member of the phylum Bacteroidetes isolated from seawater in a mussel farm.</title>
        <authorList>
            <person name="Zhao L.-H."/>
            <person name="Wang Z.-J."/>
        </authorList>
    </citation>
    <scope>NUCLEOTIDE SEQUENCE</scope>
    <source>
        <strain evidence="3">2943</strain>
    </source>
</reference>
<gene>
    <name evidence="3" type="ORF">JL102_22950</name>
</gene>
<dbReference type="Proteomes" id="UP000659388">
    <property type="component" value="Unassembled WGS sequence"/>
</dbReference>
<name>A0A937FD47_9BACT</name>
<keyword evidence="1" id="KW-0472">Membrane</keyword>
<dbReference type="EMBL" id="JAESIY010000023">
    <property type="protein sequence ID" value="MBL3659024.1"/>
    <property type="molecule type" value="Genomic_DNA"/>
</dbReference>
<dbReference type="Pfam" id="PF04397">
    <property type="entry name" value="LytTR"/>
    <property type="match status" value="1"/>
</dbReference>
<dbReference type="SMART" id="SM00850">
    <property type="entry name" value="LytTR"/>
    <property type="match status" value="1"/>
</dbReference>
<evidence type="ECO:0000256" key="1">
    <source>
        <dbReference type="SAM" id="Phobius"/>
    </source>
</evidence>
<evidence type="ECO:0000259" key="2">
    <source>
        <dbReference type="SMART" id="SM00850"/>
    </source>
</evidence>
<proteinExistence type="predicted"/>
<comment type="caution">
    <text evidence="3">The sequence shown here is derived from an EMBL/GenBank/DDBJ whole genome shotgun (WGS) entry which is preliminary data.</text>
</comment>
<feature type="transmembrane region" description="Helical" evidence="1">
    <location>
        <begin position="36"/>
        <end position="57"/>
    </location>
</feature>
<dbReference type="RefSeq" id="WP_202246816.1">
    <property type="nucleotide sequence ID" value="NZ_JAESIY010000023.1"/>
</dbReference>
<sequence length="232" mass="26698">MISVIHALVAVADLFVLSLIIKPFDPEETWYVGKEACFISALLLLVGISQFLIRDIIYDNPANWSFGYFIEEIKNAYLVGILFFLILLPLNFIRLNNRHIRNAQRINALSDFSKSDKSSEVFVETKLKSESLHFDIRNFLFARADGNYIEIFIEQHGLVKKNILRMTIKDLESNLASFYNIVKTHRSYIVNINHINEVSGNAQGYKLTINNSDQVVPVSRAMIDHFNTLLKR</sequence>
<feature type="transmembrane region" description="Helical" evidence="1">
    <location>
        <begin position="6"/>
        <end position="24"/>
    </location>
</feature>
<dbReference type="AlphaFoldDB" id="A0A937FD47"/>
<dbReference type="InterPro" id="IPR007492">
    <property type="entry name" value="LytTR_DNA-bd_dom"/>
</dbReference>
<feature type="domain" description="HTH LytTR-type" evidence="2">
    <location>
        <begin position="129"/>
        <end position="231"/>
    </location>
</feature>
<dbReference type="GO" id="GO:0003677">
    <property type="term" value="F:DNA binding"/>
    <property type="evidence" value="ECO:0007669"/>
    <property type="project" value="InterPro"/>
</dbReference>
<evidence type="ECO:0000313" key="4">
    <source>
        <dbReference type="Proteomes" id="UP000659388"/>
    </source>
</evidence>
<evidence type="ECO:0000313" key="3">
    <source>
        <dbReference type="EMBL" id="MBL3659024.1"/>
    </source>
</evidence>
<dbReference type="Gene3D" id="2.40.50.1020">
    <property type="entry name" value="LytTr DNA-binding domain"/>
    <property type="match status" value="1"/>
</dbReference>